<keyword evidence="4 5" id="KW-0472">Membrane</keyword>
<accession>A0A6P8EPW7</accession>
<dbReference type="GeneID" id="116217997"/>
<dbReference type="PANTHER" id="PTHR23503:SF35">
    <property type="entry name" value="SOLUTE CARRIER FAMILY 2, FACILITATED GLUCOSE TRANSPORTER MEMBER 9"/>
    <property type="match status" value="1"/>
</dbReference>
<dbReference type="PROSITE" id="PS50850">
    <property type="entry name" value="MFS"/>
    <property type="match status" value="1"/>
</dbReference>
<dbReference type="GO" id="GO:0070837">
    <property type="term" value="P:dehydroascorbic acid transport"/>
    <property type="evidence" value="ECO:0007669"/>
    <property type="project" value="TreeGrafter"/>
</dbReference>
<dbReference type="GO" id="GO:0046323">
    <property type="term" value="P:D-glucose import"/>
    <property type="evidence" value="ECO:0007669"/>
    <property type="project" value="TreeGrafter"/>
</dbReference>
<dbReference type="InterPro" id="IPR020846">
    <property type="entry name" value="MFS_dom"/>
</dbReference>
<keyword evidence="3 5" id="KW-1133">Transmembrane helix</keyword>
<dbReference type="PANTHER" id="PTHR23503">
    <property type="entry name" value="SOLUTE CARRIER FAMILY 2"/>
    <property type="match status" value="1"/>
</dbReference>
<feature type="domain" description="Major facilitator superfamily (MFS) profile" evidence="6">
    <location>
        <begin position="17"/>
        <end position="161"/>
    </location>
</feature>
<evidence type="ECO:0000256" key="5">
    <source>
        <dbReference type="SAM" id="Phobius"/>
    </source>
</evidence>
<dbReference type="AlphaFoldDB" id="A0A6P8EPW7"/>
<name>A0A6P8EPW7_CLUHA</name>
<reference evidence="8" key="1">
    <citation type="submission" date="2025-08" db="UniProtKB">
        <authorList>
            <consortium name="RefSeq"/>
        </authorList>
    </citation>
    <scope>IDENTIFICATION</scope>
</reference>
<dbReference type="OrthoDB" id="4540492at2759"/>
<dbReference type="Pfam" id="PF00083">
    <property type="entry name" value="Sugar_tr"/>
    <property type="match status" value="1"/>
</dbReference>
<dbReference type="GO" id="GO:0005886">
    <property type="term" value="C:plasma membrane"/>
    <property type="evidence" value="ECO:0007669"/>
    <property type="project" value="TreeGrafter"/>
</dbReference>
<dbReference type="InterPro" id="IPR045263">
    <property type="entry name" value="GLUT"/>
</dbReference>
<evidence type="ECO:0000256" key="3">
    <source>
        <dbReference type="ARBA" id="ARBA00022989"/>
    </source>
</evidence>
<dbReference type="InterPro" id="IPR005828">
    <property type="entry name" value="MFS_sugar_transport-like"/>
</dbReference>
<comment type="subcellular location">
    <subcellularLocation>
        <location evidence="1">Membrane</location>
        <topology evidence="1">Multi-pass membrane protein</topology>
    </subcellularLocation>
</comment>
<evidence type="ECO:0000256" key="1">
    <source>
        <dbReference type="ARBA" id="ARBA00004141"/>
    </source>
</evidence>
<gene>
    <name evidence="8" type="primary">LOC116217997</name>
</gene>
<sequence>MSQSTPQGLTFTLISAAFFGALGSSYLYGYNLSVVNAPAIYIKRFYNKTWMERYEEPIGAETVTLLWSVTVSIFAIGGLVGALTVPFLIKVFGRKGTLLLNNVNAIIAALLLALGETAGSFEMLIIGRFIIGLDSGECPSHSITQQPGASHPPFLYIHCKR</sequence>
<evidence type="ECO:0000313" key="8">
    <source>
        <dbReference type="RefSeq" id="XP_031413894.2"/>
    </source>
</evidence>
<evidence type="ECO:0000259" key="6">
    <source>
        <dbReference type="PROSITE" id="PS50850"/>
    </source>
</evidence>
<evidence type="ECO:0000313" key="7">
    <source>
        <dbReference type="Proteomes" id="UP000515152"/>
    </source>
</evidence>
<protein>
    <submittedName>
        <fullName evidence="8">Solute carrier family 2, facilitated glucose transporter member 9-like</fullName>
    </submittedName>
</protein>
<keyword evidence="2 5" id="KW-0812">Transmembrane</keyword>
<dbReference type="Proteomes" id="UP000515152">
    <property type="component" value="Chromosome 20"/>
</dbReference>
<dbReference type="GO" id="GO:0055056">
    <property type="term" value="F:D-glucose transmembrane transporter activity"/>
    <property type="evidence" value="ECO:0007669"/>
    <property type="project" value="TreeGrafter"/>
</dbReference>
<keyword evidence="7" id="KW-1185">Reference proteome</keyword>
<feature type="transmembrane region" description="Helical" evidence="5">
    <location>
        <begin position="65"/>
        <end position="89"/>
    </location>
</feature>
<dbReference type="KEGG" id="char:116217997"/>
<organism evidence="7 8">
    <name type="scientific">Clupea harengus</name>
    <name type="common">Atlantic herring</name>
    <dbReference type="NCBI Taxonomy" id="7950"/>
    <lineage>
        <taxon>Eukaryota</taxon>
        <taxon>Metazoa</taxon>
        <taxon>Chordata</taxon>
        <taxon>Craniata</taxon>
        <taxon>Vertebrata</taxon>
        <taxon>Euteleostomi</taxon>
        <taxon>Actinopterygii</taxon>
        <taxon>Neopterygii</taxon>
        <taxon>Teleostei</taxon>
        <taxon>Clupei</taxon>
        <taxon>Clupeiformes</taxon>
        <taxon>Clupeoidei</taxon>
        <taxon>Clupeidae</taxon>
        <taxon>Clupea</taxon>
    </lineage>
</organism>
<evidence type="ECO:0000256" key="2">
    <source>
        <dbReference type="ARBA" id="ARBA00022692"/>
    </source>
</evidence>
<evidence type="ECO:0000256" key="4">
    <source>
        <dbReference type="ARBA" id="ARBA00023136"/>
    </source>
</evidence>
<proteinExistence type="predicted"/>
<dbReference type="RefSeq" id="XP_031413894.2">
    <property type="nucleotide sequence ID" value="XM_031558034.2"/>
</dbReference>